<dbReference type="AlphaFoldDB" id="A0A518BRU7"/>
<keyword evidence="2" id="KW-0812">Transmembrane</keyword>
<name>A0A518BRU7_9BACT</name>
<feature type="compositionally biased region" description="Low complexity" evidence="1">
    <location>
        <begin position="305"/>
        <end position="314"/>
    </location>
</feature>
<feature type="compositionally biased region" description="Acidic residues" evidence="1">
    <location>
        <begin position="418"/>
        <end position="433"/>
    </location>
</feature>
<evidence type="ECO:0000259" key="3">
    <source>
        <dbReference type="SMART" id="SM00843"/>
    </source>
</evidence>
<dbReference type="SUPFAM" id="SSF46785">
    <property type="entry name" value="Winged helix' DNA-binding domain"/>
    <property type="match status" value="1"/>
</dbReference>
<feature type="transmembrane region" description="Helical" evidence="2">
    <location>
        <begin position="130"/>
        <end position="156"/>
    </location>
</feature>
<proteinExistence type="predicted"/>
<gene>
    <name evidence="4" type="ORF">Pla133_48070</name>
</gene>
<evidence type="ECO:0000313" key="4">
    <source>
        <dbReference type="EMBL" id="QDU69686.1"/>
    </source>
</evidence>
<reference evidence="4 5" key="1">
    <citation type="submission" date="2019-02" db="EMBL/GenBank/DDBJ databases">
        <title>Deep-cultivation of Planctomycetes and their phenomic and genomic characterization uncovers novel biology.</title>
        <authorList>
            <person name="Wiegand S."/>
            <person name="Jogler M."/>
            <person name="Boedeker C."/>
            <person name="Pinto D."/>
            <person name="Vollmers J."/>
            <person name="Rivas-Marin E."/>
            <person name="Kohn T."/>
            <person name="Peeters S.H."/>
            <person name="Heuer A."/>
            <person name="Rast P."/>
            <person name="Oberbeckmann S."/>
            <person name="Bunk B."/>
            <person name="Jeske O."/>
            <person name="Meyerdierks A."/>
            <person name="Storesund J.E."/>
            <person name="Kallscheuer N."/>
            <person name="Luecker S."/>
            <person name="Lage O.M."/>
            <person name="Pohl T."/>
            <person name="Merkel B.J."/>
            <person name="Hornburger P."/>
            <person name="Mueller R.-W."/>
            <person name="Bruemmer F."/>
            <person name="Labrenz M."/>
            <person name="Spormann A.M."/>
            <person name="Op den Camp H."/>
            <person name="Overmann J."/>
            <person name="Amann R."/>
            <person name="Jetten M.S.M."/>
            <person name="Mascher T."/>
            <person name="Medema M.H."/>
            <person name="Devos D.P."/>
            <person name="Kaster A.-K."/>
            <person name="Ovreas L."/>
            <person name="Rohde M."/>
            <person name="Galperin M.Y."/>
            <person name="Jogler C."/>
        </authorList>
    </citation>
    <scope>NUCLEOTIDE SEQUENCE [LARGE SCALE GENOMIC DNA]</scope>
    <source>
        <strain evidence="4 5">Pla133</strain>
    </source>
</reference>
<evidence type="ECO:0000256" key="1">
    <source>
        <dbReference type="SAM" id="MobiDB-lite"/>
    </source>
</evidence>
<dbReference type="EMBL" id="CP036287">
    <property type="protein sequence ID" value="QDU69686.1"/>
    <property type="molecule type" value="Genomic_DNA"/>
</dbReference>
<feature type="compositionally biased region" description="Low complexity" evidence="1">
    <location>
        <begin position="644"/>
        <end position="654"/>
    </location>
</feature>
<feature type="domain" description="FtsK gamma" evidence="3">
    <location>
        <begin position="846"/>
        <end position="911"/>
    </location>
</feature>
<keyword evidence="5" id="KW-1185">Reference proteome</keyword>
<accession>A0A518BRU7</accession>
<dbReference type="InterPro" id="IPR036390">
    <property type="entry name" value="WH_DNA-bd_sf"/>
</dbReference>
<feature type="region of interest" description="Disordered" evidence="1">
    <location>
        <begin position="162"/>
        <end position="817"/>
    </location>
</feature>
<keyword evidence="2" id="KW-1133">Transmembrane helix</keyword>
<dbReference type="Pfam" id="PF09397">
    <property type="entry name" value="FtsK_gamma"/>
    <property type="match status" value="1"/>
</dbReference>
<dbReference type="Proteomes" id="UP000316921">
    <property type="component" value="Chromosome"/>
</dbReference>
<feature type="compositionally biased region" description="Basic and acidic residues" evidence="1">
    <location>
        <begin position="163"/>
        <end position="172"/>
    </location>
</feature>
<evidence type="ECO:0000313" key="5">
    <source>
        <dbReference type="Proteomes" id="UP000316921"/>
    </source>
</evidence>
<feature type="compositionally biased region" description="Basic and acidic residues" evidence="1">
    <location>
        <begin position="732"/>
        <end position="780"/>
    </location>
</feature>
<feature type="compositionally biased region" description="Acidic residues" evidence="1">
    <location>
        <begin position="440"/>
        <end position="453"/>
    </location>
</feature>
<feature type="compositionally biased region" description="Basic and acidic residues" evidence="1">
    <location>
        <begin position="669"/>
        <end position="681"/>
    </location>
</feature>
<dbReference type="KEGG" id="pbap:Pla133_48070"/>
<dbReference type="InterPro" id="IPR018541">
    <property type="entry name" value="Ftsk_gamma"/>
</dbReference>
<dbReference type="SMART" id="SM00843">
    <property type="entry name" value="Ftsk_gamma"/>
    <property type="match status" value="1"/>
</dbReference>
<evidence type="ECO:0000256" key="2">
    <source>
        <dbReference type="SAM" id="Phobius"/>
    </source>
</evidence>
<feature type="transmembrane region" description="Helical" evidence="2">
    <location>
        <begin position="16"/>
        <end position="39"/>
    </location>
</feature>
<feature type="compositionally biased region" description="Acidic residues" evidence="1">
    <location>
        <begin position="462"/>
        <end position="564"/>
    </location>
</feature>
<feature type="transmembrane region" description="Helical" evidence="2">
    <location>
        <begin position="51"/>
        <end position="79"/>
    </location>
</feature>
<keyword evidence="2" id="KW-0472">Membrane</keyword>
<feature type="compositionally biased region" description="Low complexity" evidence="1">
    <location>
        <begin position="242"/>
        <end position="256"/>
    </location>
</feature>
<feature type="transmembrane region" description="Helical" evidence="2">
    <location>
        <begin position="91"/>
        <end position="124"/>
    </location>
</feature>
<protein>
    <submittedName>
        <fullName evidence="4">FtsK-like domain-containing protein</fullName>
    </submittedName>
</protein>
<organism evidence="4 5">
    <name type="scientific">Engelhardtia mirabilis</name>
    <dbReference type="NCBI Taxonomy" id="2528011"/>
    <lineage>
        <taxon>Bacteria</taxon>
        <taxon>Pseudomonadati</taxon>
        <taxon>Planctomycetota</taxon>
        <taxon>Planctomycetia</taxon>
        <taxon>Planctomycetia incertae sedis</taxon>
        <taxon>Engelhardtia</taxon>
    </lineage>
</organism>
<feature type="compositionally biased region" description="Low complexity" evidence="1">
    <location>
        <begin position="801"/>
        <end position="817"/>
    </location>
</feature>
<dbReference type="RefSeq" id="WP_419191888.1">
    <property type="nucleotide sequence ID" value="NZ_CP036287.1"/>
</dbReference>
<feature type="compositionally biased region" description="Polar residues" evidence="1">
    <location>
        <begin position="226"/>
        <end position="236"/>
    </location>
</feature>
<dbReference type="Gene3D" id="1.10.10.10">
    <property type="entry name" value="Winged helix-like DNA-binding domain superfamily/Winged helix DNA-binding domain"/>
    <property type="match status" value="1"/>
</dbReference>
<dbReference type="InterPro" id="IPR036388">
    <property type="entry name" value="WH-like_DNA-bd_sf"/>
</dbReference>
<sequence length="922" mass="94564">MTEQTERRARFGARDYAGLALFAVGTLVAASAVAGLLQGTADENLNPLTRLVVGLIGLAGHWPLLVISIGLLVLGALLFVSPRRVKPAPTAAGGAALLVGLSLGFGALTGGSAGGALGAVLVGAESGTAIVVLGLALGLIAFAAGAYGVAVGFGLAPGAKPWVRGDVDKTERGTSSAPSEARPIQAKGRRKGAGDKPQPSAQPRIEVEASPSAAKSGAAVEAVPESKTSSDSTGVNTPGVRPMSASSPASKAVPKPGTQERAEPRTKTPAPHVARPLEGAGGGPDRSGQPAATDMGAGVRPFGSAAAAAAAAAATSEQPVDLTGAGSGRSKTDAPSEPDAVVVAPDEGSVGNVRPMRRVEDSTKAEPAAADVAPPTVGELLAAQEAAAAQAREDAVDDALSAATEADPGGFAAKLPDAEEELDGDEDDWDEAAEALAAGEELEDEEESEEDEVTTPPAAVQSEDDDEEWDEEEEDEDAVAELDEGEEEDDEDDEEWEWVEEDDDDEVVAEGDEEDEDDEEWEEDEAEEVYAEDDDEEEDEEDDGEWEYEDEEDEAVATDSEELVAEQPAAESKGGAKNKGGNTGKSTAKVPTEVTTSEAQAEGEVVRAHASGPAQRGLFSELDESGVVHEPADEAVAEATPQPAAKAGSQSKAQSKGKSKATAKAGSKSSDESESDPRASVEPEPVATHVASQAIDPEPVVETAPAALPVEDVASDVQAPAATGVTEGANEAEAKAEPEAKAPDKGKAKVEPKSKVEPKATAESKPKAEPKAKAKSEPKVKTSSKAKASAKADKEADAESADAPVVEAAAAPKTKQPAVAAAAESADVVLEPAARTSLPSQPIDFGSDHDKLVYEAGCMFLDEGRVAVSMLQKRYELDFKTSTAILDELQQRGLIGPYLGGKRRDILITKDEWTALVAGTSS</sequence>